<keyword evidence="1" id="KW-1133">Transmembrane helix</keyword>
<evidence type="ECO:0000313" key="3">
    <source>
        <dbReference type="Proteomes" id="UP000239002"/>
    </source>
</evidence>
<sequence>MLTLYLQNNSRNLKNFIIILMLISFALRPMYYVGQFVYYGTNMDYIIENYCVNKERPQLKCDGKCFLAKKLIAANDSETDDSKSVEAHAFFPVFLETPQTLQIDSDVIYKDHSINFSYQLLYSYNWYEAPLKPPIS</sequence>
<protein>
    <submittedName>
        <fullName evidence="2">Uncharacterized protein</fullName>
    </submittedName>
</protein>
<dbReference type="Proteomes" id="UP000239002">
    <property type="component" value="Unassembled WGS sequence"/>
</dbReference>
<evidence type="ECO:0000256" key="1">
    <source>
        <dbReference type="SAM" id="Phobius"/>
    </source>
</evidence>
<gene>
    <name evidence="2" type="ORF">LY01_01601</name>
</gene>
<keyword evidence="1" id="KW-0812">Transmembrane</keyword>
<evidence type="ECO:0000313" key="2">
    <source>
        <dbReference type="EMBL" id="PPK94848.1"/>
    </source>
</evidence>
<name>A0A2S6IKX0_9FLAO</name>
<dbReference type="EMBL" id="PTJE01000003">
    <property type="protein sequence ID" value="PPK94848.1"/>
    <property type="molecule type" value="Genomic_DNA"/>
</dbReference>
<organism evidence="2 3">
    <name type="scientific">Nonlabens xylanidelens</name>
    <dbReference type="NCBI Taxonomy" id="191564"/>
    <lineage>
        <taxon>Bacteria</taxon>
        <taxon>Pseudomonadati</taxon>
        <taxon>Bacteroidota</taxon>
        <taxon>Flavobacteriia</taxon>
        <taxon>Flavobacteriales</taxon>
        <taxon>Flavobacteriaceae</taxon>
        <taxon>Nonlabens</taxon>
    </lineage>
</organism>
<accession>A0A2S6IKX0</accession>
<dbReference type="AlphaFoldDB" id="A0A2S6IKX0"/>
<proteinExistence type="predicted"/>
<feature type="transmembrane region" description="Helical" evidence="1">
    <location>
        <begin position="12"/>
        <end position="33"/>
    </location>
</feature>
<comment type="caution">
    <text evidence="2">The sequence shown here is derived from an EMBL/GenBank/DDBJ whole genome shotgun (WGS) entry which is preliminary data.</text>
</comment>
<keyword evidence="1" id="KW-0472">Membrane</keyword>
<keyword evidence="3" id="KW-1185">Reference proteome</keyword>
<reference evidence="2 3" key="1">
    <citation type="submission" date="2018-02" db="EMBL/GenBank/DDBJ databases">
        <title>Genomic Encyclopedia of Archaeal and Bacterial Type Strains, Phase II (KMG-II): from individual species to whole genera.</title>
        <authorList>
            <person name="Goeker M."/>
        </authorList>
    </citation>
    <scope>NUCLEOTIDE SEQUENCE [LARGE SCALE GENOMIC DNA]</scope>
    <source>
        <strain evidence="2 3">DSM 16809</strain>
    </source>
</reference>